<feature type="compositionally biased region" description="Basic and acidic residues" evidence="2">
    <location>
        <begin position="443"/>
        <end position="457"/>
    </location>
</feature>
<sequence>MKQNIDEEKEIDTVSHTSSLNDSWRRAAPSSAFPPTLPPKHPASNRTTTTTTTTTTNAIQQTNSHAVPTLIRDGTMTTQTTGIQHPFISAADYSDRKRLLAHITFLSGQLQRAEIMLQGTSSRPVVSETELARFDPVIAQAQIDRLDSALAQIGLLREAEMDQSRALAAEVAELRGERNRLVERVDALETELTALRGEREELTVQLREATEKITYRKRNEEFGYGNGYEGVRVVVAAPRRGTVGVGHAVEELQLQETVQRMQLLLEMFMEPICIAFDAGVVWITETELHRAGVQIDNAVLPEVHNDSNELPRAVESNQQSSQPNMDNTNLSSKEIWREKLETMEEKCRNAEQQVERLKKLLQEEQQRTESMAKEHCEQLEQVHDQVVHERRHIMESLMAEVEEQMRNAFRDGRLYEKKLAEERREKQRQRYTTGQKKTIVTSSRDDTTVSIRQEGRGKSVPCASSTSENYVVTNSSDSSSSGGDGNRRCCSGFIHSGTSMEVDRRIKTSTSKEGRHVR</sequence>
<dbReference type="OrthoDB" id="249581at2759"/>
<protein>
    <submittedName>
        <fullName evidence="3">Uncharacterized protein</fullName>
    </submittedName>
</protein>
<dbReference type="VEuPathDB" id="TriTrypDB:TM35_000152720"/>
<dbReference type="AlphaFoldDB" id="A0A1X0NW49"/>
<evidence type="ECO:0000256" key="1">
    <source>
        <dbReference type="SAM" id="Coils"/>
    </source>
</evidence>
<comment type="caution">
    <text evidence="3">The sequence shown here is derived from an EMBL/GenBank/DDBJ whole genome shotgun (WGS) entry which is preliminary data.</text>
</comment>
<evidence type="ECO:0000256" key="2">
    <source>
        <dbReference type="SAM" id="MobiDB-lite"/>
    </source>
</evidence>
<gene>
    <name evidence="3" type="ORF">TM35_000152720</name>
</gene>
<feature type="compositionally biased region" description="Low complexity" evidence="2">
    <location>
        <begin position="47"/>
        <end position="56"/>
    </location>
</feature>
<reference evidence="3 4" key="1">
    <citation type="submission" date="2017-03" db="EMBL/GenBank/DDBJ databases">
        <title>An alternative strategy for trypanosome survival in the mammalian bloodstream revealed through genome and transcriptome analysis of the ubiquitous bovine parasite Trypanosoma (Megatrypanum) theileri.</title>
        <authorList>
            <person name="Kelly S."/>
            <person name="Ivens A."/>
            <person name="Mott A."/>
            <person name="O'Neill E."/>
            <person name="Emms D."/>
            <person name="Macleod O."/>
            <person name="Voorheis P."/>
            <person name="Matthews J."/>
            <person name="Matthews K."/>
            <person name="Carrington M."/>
        </authorList>
    </citation>
    <scope>NUCLEOTIDE SEQUENCE [LARGE SCALE GENOMIC DNA]</scope>
    <source>
        <strain evidence="3">Edinburgh</strain>
    </source>
</reference>
<feature type="region of interest" description="Disordered" evidence="2">
    <location>
        <begin position="312"/>
        <end position="331"/>
    </location>
</feature>
<dbReference type="RefSeq" id="XP_028882907.1">
    <property type="nucleotide sequence ID" value="XM_029025924.1"/>
</dbReference>
<feature type="region of interest" description="Disordered" evidence="2">
    <location>
        <begin position="1"/>
        <end position="57"/>
    </location>
</feature>
<organism evidence="3 4">
    <name type="scientific">Trypanosoma theileri</name>
    <dbReference type="NCBI Taxonomy" id="67003"/>
    <lineage>
        <taxon>Eukaryota</taxon>
        <taxon>Discoba</taxon>
        <taxon>Euglenozoa</taxon>
        <taxon>Kinetoplastea</taxon>
        <taxon>Metakinetoplastina</taxon>
        <taxon>Trypanosomatida</taxon>
        <taxon>Trypanosomatidae</taxon>
        <taxon>Trypanosoma</taxon>
    </lineage>
</organism>
<feature type="region of interest" description="Disordered" evidence="2">
    <location>
        <begin position="421"/>
        <end position="494"/>
    </location>
</feature>
<dbReference type="Proteomes" id="UP000192257">
    <property type="component" value="Unassembled WGS sequence"/>
</dbReference>
<dbReference type="GeneID" id="39985704"/>
<evidence type="ECO:0000313" key="3">
    <source>
        <dbReference type="EMBL" id="ORC88841.1"/>
    </source>
</evidence>
<feature type="compositionally biased region" description="Polar residues" evidence="2">
    <location>
        <begin position="315"/>
        <end position="331"/>
    </location>
</feature>
<evidence type="ECO:0000313" key="4">
    <source>
        <dbReference type="Proteomes" id="UP000192257"/>
    </source>
</evidence>
<dbReference type="EMBL" id="NBCO01000015">
    <property type="protein sequence ID" value="ORC88841.1"/>
    <property type="molecule type" value="Genomic_DNA"/>
</dbReference>
<name>A0A1X0NW49_9TRYP</name>
<feature type="coiled-coil region" evidence="1">
    <location>
        <begin position="333"/>
        <end position="374"/>
    </location>
</feature>
<feature type="compositionally biased region" description="Polar residues" evidence="2">
    <location>
        <begin position="430"/>
        <end position="442"/>
    </location>
</feature>
<keyword evidence="4" id="KW-1185">Reference proteome</keyword>
<accession>A0A1X0NW49</accession>
<feature type="compositionally biased region" description="Polar residues" evidence="2">
    <location>
        <begin position="462"/>
        <end position="473"/>
    </location>
</feature>
<feature type="coiled-coil region" evidence="1">
    <location>
        <begin position="164"/>
        <end position="212"/>
    </location>
</feature>
<keyword evidence="1" id="KW-0175">Coiled coil</keyword>
<proteinExistence type="predicted"/>